<organism evidence="2 3">
    <name type="scientific">Megalops atlanticus</name>
    <name type="common">Tarpon</name>
    <name type="synonym">Clupea gigantea</name>
    <dbReference type="NCBI Taxonomy" id="7932"/>
    <lineage>
        <taxon>Eukaryota</taxon>
        <taxon>Metazoa</taxon>
        <taxon>Chordata</taxon>
        <taxon>Craniata</taxon>
        <taxon>Vertebrata</taxon>
        <taxon>Euteleostomi</taxon>
        <taxon>Actinopterygii</taxon>
        <taxon>Neopterygii</taxon>
        <taxon>Teleostei</taxon>
        <taxon>Elopiformes</taxon>
        <taxon>Megalopidae</taxon>
        <taxon>Megalops</taxon>
    </lineage>
</organism>
<evidence type="ECO:0000313" key="3">
    <source>
        <dbReference type="Proteomes" id="UP001046870"/>
    </source>
</evidence>
<dbReference type="AlphaFoldDB" id="A0A9D3QL61"/>
<evidence type="ECO:0000313" key="2">
    <source>
        <dbReference type="EMBL" id="KAG7492037.1"/>
    </source>
</evidence>
<dbReference type="OrthoDB" id="9329195at2759"/>
<accession>A0A9D3QL61</accession>
<comment type="caution">
    <text evidence="2">The sequence shown here is derived from an EMBL/GenBank/DDBJ whole genome shotgun (WGS) entry which is preliminary data.</text>
</comment>
<protein>
    <submittedName>
        <fullName evidence="2">Uncharacterized protein</fullName>
    </submittedName>
</protein>
<sequence length="436" mass="48631">MGGISVHVFTLTAVVIGFAASLASAQCNTTSVSESQQCSFEDGFFHSNLTFGNTSVETCNTRILKYASSWISTALDNLTIHLVCQALNNEIFTEEKLQMLLSDLRQIMESTLNLYYILSNNQSQSDVIDVLGVLNTLTADNLHNVDFIKLWFYIKIKPLLAFVSKEFMLNLSGKNWSCATYQTIVKGFSDEFPNMEKMKQKMVYDHFISVFLTRNDTSDPGCVSDTKGTVDWLKLNYGEYSAYAALEDFLKINRNFSALDVLDSLSPDQKAQLILDPSTGTLENETIVKLVFSSLLESPEEGQLDAFFVAFVHATTEKNVTIIRNQAVRDIMLNLTLTALAPRFPIFEPDDFALWFQTNLVVLLASFTPDSLVVIPRNISCDSYRAILKGLEESLASLQPAETQGIESSKEVLMEGAPKSCKLDSNQDGNHQKLQL</sequence>
<keyword evidence="3" id="KW-1185">Reference proteome</keyword>
<name>A0A9D3QL61_MEGAT</name>
<keyword evidence="1" id="KW-0732">Signal</keyword>
<reference evidence="2" key="1">
    <citation type="submission" date="2021-01" db="EMBL/GenBank/DDBJ databases">
        <authorList>
            <person name="Zahm M."/>
            <person name="Roques C."/>
            <person name="Cabau C."/>
            <person name="Klopp C."/>
            <person name="Donnadieu C."/>
            <person name="Jouanno E."/>
            <person name="Lampietro C."/>
            <person name="Louis A."/>
            <person name="Herpin A."/>
            <person name="Echchiki A."/>
            <person name="Berthelot C."/>
            <person name="Parey E."/>
            <person name="Roest-Crollius H."/>
            <person name="Braasch I."/>
            <person name="Postlethwait J."/>
            <person name="Bobe J."/>
            <person name="Montfort J."/>
            <person name="Bouchez O."/>
            <person name="Begum T."/>
            <person name="Mejri S."/>
            <person name="Adams A."/>
            <person name="Chen W.-J."/>
            <person name="Guiguen Y."/>
        </authorList>
    </citation>
    <scope>NUCLEOTIDE SEQUENCE</scope>
    <source>
        <strain evidence="2">YG-15Mar2019-1</strain>
        <tissue evidence="2">Brain</tissue>
    </source>
</reference>
<dbReference type="EMBL" id="JAFDVH010000001">
    <property type="protein sequence ID" value="KAG7492037.1"/>
    <property type="molecule type" value="Genomic_DNA"/>
</dbReference>
<gene>
    <name evidence="2" type="ORF">MATL_G00009920</name>
</gene>
<evidence type="ECO:0000256" key="1">
    <source>
        <dbReference type="SAM" id="SignalP"/>
    </source>
</evidence>
<proteinExistence type="predicted"/>
<feature type="chain" id="PRO_5038438502" evidence="1">
    <location>
        <begin position="26"/>
        <end position="436"/>
    </location>
</feature>
<feature type="signal peptide" evidence="1">
    <location>
        <begin position="1"/>
        <end position="25"/>
    </location>
</feature>
<dbReference type="Proteomes" id="UP001046870">
    <property type="component" value="Chromosome 1"/>
</dbReference>